<dbReference type="GO" id="GO:0016925">
    <property type="term" value="P:protein sumoylation"/>
    <property type="evidence" value="ECO:0007669"/>
    <property type="project" value="UniProtKB-UniPathway"/>
</dbReference>
<dbReference type="InterPro" id="IPR026846">
    <property type="entry name" value="Nse2(Mms21)"/>
</dbReference>
<dbReference type="PROSITE" id="PS51044">
    <property type="entry name" value="ZF_SP_RING"/>
    <property type="match status" value="1"/>
</dbReference>
<evidence type="ECO:0000256" key="12">
    <source>
        <dbReference type="ARBA" id="ARBA00032533"/>
    </source>
</evidence>
<keyword evidence="5" id="KW-0808">Transferase</keyword>
<comment type="similarity">
    <text evidence="3">Belongs to the NSE2 family.</text>
</comment>
<name>A0A5N5T773_9CRUS</name>
<dbReference type="PANTHER" id="PTHR21330">
    <property type="entry name" value="E3 SUMO-PROTEIN LIGASE NSE2"/>
    <property type="match status" value="1"/>
</dbReference>
<evidence type="ECO:0000256" key="2">
    <source>
        <dbReference type="ARBA" id="ARBA00004718"/>
    </source>
</evidence>
<keyword evidence="9" id="KW-0862">Zinc</keyword>
<keyword evidence="16" id="KW-1185">Reference proteome</keyword>
<evidence type="ECO:0000256" key="8">
    <source>
        <dbReference type="ARBA" id="ARBA00022786"/>
    </source>
</evidence>
<evidence type="ECO:0000259" key="14">
    <source>
        <dbReference type="PROSITE" id="PS51044"/>
    </source>
</evidence>
<sequence>MMENPVRNIHCNHVYEKETTLALIKQKKRKGIRCPYLGCQNKTPLAPQDLLEALDFKREIAKRKQSEL</sequence>
<dbReference type="UniPathway" id="UPA00886"/>
<evidence type="ECO:0000256" key="1">
    <source>
        <dbReference type="ARBA" id="ARBA00004123"/>
    </source>
</evidence>
<dbReference type="Pfam" id="PF11789">
    <property type="entry name" value="zf-Nse"/>
    <property type="match status" value="1"/>
</dbReference>
<evidence type="ECO:0000256" key="5">
    <source>
        <dbReference type="ARBA" id="ARBA00022679"/>
    </source>
</evidence>
<evidence type="ECO:0000256" key="6">
    <source>
        <dbReference type="ARBA" id="ARBA00022723"/>
    </source>
</evidence>
<dbReference type="Gene3D" id="3.30.40.10">
    <property type="entry name" value="Zinc/RING finger domain, C3HC4 (zinc finger)"/>
    <property type="match status" value="1"/>
</dbReference>
<evidence type="ECO:0000256" key="4">
    <source>
        <dbReference type="ARBA" id="ARBA00020923"/>
    </source>
</evidence>
<evidence type="ECO:0000313" key="16">
    <source>
        <dbReference type="Proteomes" id="UP000326759"/>
    </source>
</evidence>
<dbReference type="GO" id="GO:0061665">
    <property type="term" value="F:SUMO ligase activity"/>
    <property type="evidence" value="ECO:0007669"/>
    <property type="project" value="TreeGrafter"/>
</dbReference>
<evidence type="ECO:0000256" key="7">
    <source>
        <dbReference type="ARBA" id="ARBA00022771"/>
    </source>
</evidence>
<dbReference type="PANTHER" id="PTHR21330:SF1">
    <property type="entry name" value="E3 SUMO-PROTEIN LIGASE NSE2"/>
    <property type="match status" value="1"/>
</dbReference>
<proteinExistence type="inferred from homology"/>
<comment type="subcellular location">
    <subcellularLocation>
        <location evidence="1">Nucleus</location>
    </subcellularLocation>
</comment>
<evidence type="ECO:0000256" key="10">
    <source>
        <dbReference type="ARBA" id="ARBA00023242"/>
    </source>
</evidence>
<accession>A0A5N5T773</accession>
<organism evidence="15 16">
    <name type="scientific">Armadillidium nasatum</name>
    <dbReference type="NCBI Taxonomy" id="96803"/>
    <lineage>
        <taxon>Eukaryota</taxon>
        <taxon>Metazoa</taxon>
        <taxon>Ecdysozoa</taxon>
        <taxon>Arthropoda</taxon>
        <taxon>Crustacea</taxon>
        <taxon>Multicrustacea</taxon>
        <taxon>Malacostraca</taxon>
        <taxon>Eumalacostraca</taxon>
        <taxon>Peracarida</taxon>
        <taxon>Isopoda</taxon>
        <taxon>Oniscidea</taxon>
        <taxon>Crinocheta</taxon>
        <taxon>Armadillidiidae</taxon>
        <taxon>Armadillidium</taxon>
    </lineage>
</organism>
<reference evidence="15 16" key="1">
    <citation type="journal article" date="2019" name="PLoS Biol.">
        <title>Sex chromosomes control vertical transmission of feminizing Wolbachia symbionts in an isopod.</title>
        <authorList>
            <person name="Becking T."/>
            <person name="Chebbi M.A."/>
            <person name="Giraud I."/>
            <person name="Moumen B."/>
            <person name="Laverre T."/>
            <person name="Caubet Y."/>
            <person name="Peccoud J."/>
            <person name="Gilbert C."/>
            <person name="Cordaux R."/>
        </authorList>
    </citation>
    <scope>NUCLEOTIDE SEQUENCE [LARGE SCALE GENOMIC DNA]</scope>
    <source>
        <strain evidence="15">ANa2</strain>
        <tissue evidence="15">Whole body excluding digestive tract and cuticle</tissue>
    </source>
</reference>
<dbReference type="GO" id="GO:0008270">
    <property type="term" value="F:zinc ion binding"/>
    <property type="evidence" value="ECO:0007669"/>
    <property type="project" value="UniProtKB-KW"/>
</dbReference>
<gene>
    <name evidence="15" type="ORF">Anas_00017</name>
</gene>
<dbReference type="GO" id="GO:0000724">
    <property type="term" value="P:double-strand break repair via homologous recombination"/>
    <property type="evidence" value="ECO:0007669"/>
    <property type="project" value="InterPro"/>
</dbReference>
<evidence type="ECO:0000256" key="11">
    <source>
        <dbReference type="ARBA" id="ARBA00031731"/>
    </source>
</evidence>
<keyword evidence="8" id="KW-0833">Ubl conjugation pathway</keyword>
<protein>
    <recommendedName>
        <fullName evidence="4">E3 SUMO-protein ligase NSE2</fullName>
    </recommendedName>
    <alternativeName>
        <fullName evidence="11">E3 SUMO-protein transferase NSE2</fullName>
    </alternativeName>
    <alternativeName>
        <fullName evidence="12">Non-structural maintenance of chromosomes element 2 homolog</fullName>
    </alternativeName>
</protein>
<evidence type="ECO:0000256" key="13">
    <source>
        <dbReference type="PROSITE-ProRule" id="PRU00452"/>
    </source>
</evidence>
<comment type="caution">
    <text evidence="15">The sequence shown here is derived from an EMBL/GenBank/DDBJ whole genome shotgun (WGS) entry which is preliminary data.</text>
</comment>
<evidence type="ECO:0000313" key="15">
    <source>
        <dbReference type="EMBL" id="KAB7501898.1"/>
    </source>
</evidence>
<dbReference type="InterPro" id="IPR013083">
    <property type="entry name" value="Znf_RING/FYVE/PHD"/>
</dbReference>
<dbReference type="Proteomes" id="UP000326759">
    <property type="component" value="Unassembled WGS sequence"/>
</dbReference>
<dbReference type="GO" id="GO:0005634">
    <property type="term" value="C:nucleus"/>
    <property type="evidence" value="ECO:0007669"/>
    <property type="project" value="UniProtKB-SubCell"/>
</dbReference>
<dbReference type="EMBL" id="SEYY01009120">
    <property type="protein sequence ID" value="KAB7501898.1"/>
    <property type="molecule type" value="Genomic_DNA"/>
</dbReference>
<comment type="pathway">
    <text evidence="2">Protein modification; protein sumoylation.</text>
</comment>
<keyword evidence="10" id="KW-0539">Nucleus</keyword>
<keyword evidence="6" id="KW-0479">Metal-binding</keyword>
<dbReference type="GO" id="GO:0030915">
    <property type="term" value="C:Smc5-Smc6 complex"/>
    <property type="evidence" value="ECO:0007669"/>
    <property type="project" value="InterPro"/>
</dbReference>
<feature type="domain" description="SP-RING-type" evidence="14">
    <location>
        <begin position="1"/>
        <end position="68"/>
    </location>
</feature>
<evidence type="ECO:0000256" key="9">
    <source>
        <dbReference type="ARBA" id="ARBA00022833"/>
    </source>
</evidence>
<keyword evidence="7 13" id="KW-0863">Zinc-finger</keyword>
<dbReference type="InterPro" id="IPR004181">
    <property type="entry name" value="Znf_MIZ"/>
</dbReference>
<dbReference type="OrthoDB" id="6352489at2759"/>
<evidence type="ECO:0000256" key="3">
    <source>
        <dbReference type="ARBA" id="ARBA00008212"/>
    </source>
</evidence>
<dbReference type="AlphaFoldDB" id="A0A5N5T773"/>